<reference evidence="4 5" key="1">
    <citation type="submission" date="2023-10" db="EMBL/GenBank/DDBJ databases">
        <title>Draft genome sequence of Xylaria bambusicola isolate GMP-LS, the root and basal stem rot pathogen of sugarcane in Indonesia.</title>
        <authorList>
            <person name="Selvaraj P."/>
            <person name="Muralishankar V."/>
            <person name="Muruganantham S."/>
            <person name="Sp S."/>
            <person name="Haryani S."/>
            <person name="Lau K.J.X."/>
            <person name="Naqvi N.I."/>
        </authorList>
    </citation>
    <scope>NUCLEOTIDE SEQUENCE [LARGE SCALE GENOMIC DNA]</scope>
    <source>
        <strain evidence="4">GMP-LS</strain>
    </source>
</reference>
<dbReference type="InterPro" id="IPR027417">
    <property type="entry name" value="P-loop_NTPase"/>
</dbReference>
<keyword evidence="5" id="KW-1185">Reference proteome</keyword>
<protein>
    <recommendedName>
        <fullName evidence="3">Nephrocystin 3-like N-terminal domain-containing protein</fullName>
    </recommendedName>
</protein>
<proteinExistence type="predicted"/>
<feature type="region of interest" description="Disordered" evidence="2">
    <location>
        <begin position="1"/>
        <end position="20"/>
    </location>
</feature>
<dbReference type="AlphaFoldDB" id="A0AAN7Z418"/>
<gene>
    <name evidence="4" type="ORF">RRF57_011822</name>
</gene>
<dbReference type="InterPro" id="IPR056884">
    <property type="entry name" value="NPHP3-like_N"/>
</dbReference>
<comment type="caution">
    <text evidence="4">The sequence shown here is derived from an EMBL/GenBank/DDBJ whole genome shotgun (WGS) entry which is preliminary data.</text>
</comment>
<evidence type="ECO:0000313" key="4">
    <source>
        <dbReference type="EMBL" id="KAK5636110.1"/>
    </source>
</evidence>
<evidence type="ECO:0000256" key="2">
    <source>
        <dbReference type="SAM" id="MobiDB-lite"/>
    </source>
</evidence>
<keyword evidence="1" id="KW-0677">Repeat</keyword>
<feature type="domain" description="Nephrocystin 3-like N-terminal" evidence="3">
    <location>
        <begin position="185"/>
        <end position="349"/>
    </location>
</feature>
<evidence type="ECO:0000256" key="1">
    <source>
        <dbReference type="ARBA" id="ARBA00022737"/>
    </source>
</evidence>
<evidence type="ECO:0000313" key="5">
    <source>
        <dbReference type="Proteomes" id="UP001305414"/>
    </source>
</evidence>
<dbReference type="Gene3D" id="3.40.50.300">
    <property type="entry name" value="P-loop containing nucleotide triphosphate hydrolases"/>
    <property type="match status" value="1"/>
</dbReference>
<sequence length="479" mass="53111">MPPAKIAQTEQPESSPYLSPISSLLSTEKKTSLDTILAKALDLVAELTGTTAPALPDSFTIPVNVGKTVTIFMNNELGKRNLKLEVPSFHNFTVGNIRRLHMVESNPSKPVYPNTTKPTSASSRTAILDITNYPIPAGTTLDINLRNMAVYSGKDTNRQTILKSLALSPPIPSKPQSQGLAEAYLWFLQTPQYINWIDRKKSIEHTGVLWIKGKPGSGKSTLMRFLIAHASQYFKEIPIIAFFFNSESKPKTSAADLYRSLLLQLLHQRPDLQSILDSVKSGMPWTVEILQSLFKEAAQSFGKGSLICFIDALEECEKSQIRGILKLLGDLCQRAVASELSLRVCLASRHALPLEIRGLEFTLEAYGDSIVTYLDLNLKIGDTDAADSIHFEIQKRASGNFKWAIQAVDWVQQEYLKGTNLDSVCFALCQFPDDDEKLSEVISAYRKQHSQALAPKDISGSSKQVENNQPEVDYCNNCV</sequence>
<dbReference type="SUPFAM" id="SSF52540">
    <property type="entry name" value="P-loop containing nucleoside triphosphate hydrolases"/>
    <property type="match status" value="1"/>
</dbReference>
<evidence type="ECO:0000259" key="3">
    <source>
        <dbReference type="Pfam" id="PF24883"/>
    </source>
</evidence>
<dbReference type="Proteomes" id="UP001305414">
    <property type="component" value="Unassembled WGS sequence"/>
</dbReference>
<organism evidence="4 5">
    <name type="scientific">Xylaria bambusicola</name>
    <dbReference type="NCBI Taxonomy" id="326684"/>
    <lineage>
        <taxon>Eukaryota</taxon>
        <taxon>Fungi</taxon>
        <taxon>Dikarya</taxon>
        <taxon>Ascomycota</taxon>
        <taxon>Pezizomycotina</taxon>
        <taxon>Sordariomycetes</taxon>
        <taxon>Xylariomycetidae</taxon>
        <taxon>Xylariales</taxon>
        <taxon>Xylariaceae</taxon>
        <taxon>Xylaria</taxon>
    </lineage>
</organism>
<dbReference type="Pfam" id="PF24883">
    <property type="entry name" value="NPHP3_N"/>
    <property type="match status" value="1"/>
</dbReference>
<accession>A0AAN7Z418</accession>
<dbReference type="EMBL" id="JAWHQM010000062">
    <property type="protein sequence ID" value="KAK5636110.1"/>
    <property type="molecule type" value="Genomic_DNA"/>
</dbReference>
<dbReference type="PANTHER" id="PTHR10039">
    <property type="entry name" value="AMELOGENIN"/>
    <property type="match status" value="1"/>
</dbReference>
<dbReference type="PANTHER" id="PTHR10039:SF5">
    <property type="entry name" value="NACHT DOMAIN-CONTAINING PROTEIN"/>
    <property type="match status" value="1"/>
</dbReference>
<name>A0AAN7Z418_9PEZI</name>